<keyword evidence="4" id="KW-1185">Reference proteome</keyword>
<feature type="domain" description="Transcobalamin-like C-terminal" evidence="2">
    <location>
        <begin position="173"/>
        <end position="248"/>
    </location>
</feature>
<dbReference type="AlphaFoldDB" id="A0A1Z5J2D6"/>
<evidence type="ECO:0000256" key="1">
    <source>
        <dbReference type="SAM" id="SignalP"/>
    </source>
</evidence>
<dbReference type="Pfam" id="PF14478">
    <property type="entry name" value="DUF4430"/>
    <property type="match status" value="1"/>
</dbReference>
<comment type="caution">
    <text evidence="3">The sequence shown here is derived from an EMBL/GenBank/DDBJ whole genome shotgun (WGS) entry which is preliminary data.</text>
</comment>
<accession>A0A1Z5J2D6</accession>
<name>A0A1Z5J2D6_9LACO</name>
<dbReference type="InterPro" id="IPR027954">
    <property type="entry name" value="Transcobalamin-like_C"/>
</dbReference>
<evidence type="ECO:0000313" key="3">
    <source>
        <dbReference type="EMBL" id="GAX08215.1"/>
    </source>
</evidence>
<feature type="signal peptide" evidence="1">
    <location>
        <begin position="1"/>
        <end position="23"/>
    </location>
</feature>
<reference evidence="3 4" key="1">
    <citation type="submission" date="2015-11" db="EMBL/GenBank/DDBJ databases">
        <title>Draft genome sequences of new species of the genus Lactobacillus isolated from orchardgrass silage.</title>
        <authorList>
            <person name="Tohno M."/>
            <person name="Tanizawa Y."/>
            <person name="Arita M."/>
        </authorList>
    </citation>
    <scope>NUCLEOTIDE SEQUENCE [LARGE SCALE GENOMIC DNA]</scope>
    <source>
        <strain evidence="3 4">IWT5</strain>
    </source>
</reference>
<sequence length="258" mass="27632" precursor="true">MKASKVIKFAVVGMLTVFGFVGAATVISNHAEIAHAKTTKVVKVSYSKISKKAYHVTNGSFYSTSHLTKVNHYGKNYKHTTFYSYKKATIKKSNHKSYSYVYVKSSDKKVSGWIWHSYLKSGKAPAVKKSSSTSSKSGNTNTGVTKPVTVKIYGPISTGNKVIASGNISYKKGATVFSVLQTLSKQKGFKIGYSGSGSSAYITMINGKYAGSGGAGGGWLYSVNGTYSSYSAGAYKVKSGDVVQWVWTQGSGDRGWNG</sequence>
<proteinExistence type="predicted"/>
<dbReference type="EMBL" id="BCMJ01000004">
    <property type="protein sequence ID" value="GAX08215.1"/>
    <property type="molecule type" value="Genomic_DNA"/>
</dbReference>
<keyword evidence="1" id="KW-0732">Signal</keyword>
<dbReference type="RefSeq" id="WP_098824749.1">
    <property type="nucleotide sequence ID" value="NZ_BCMJ01000004.1"/>
</dbReference>
<dbReference type="OrthoDB" id="2329850at2"/>
<dbReference type="Gene3D" id="2.170.130.30">
    <property type="match status" value="1"/>
</dbReference>
<dbReference type="Proteomes" id="UP000223370">
    <property type="component" value="Unassembled WGS sequence"/>
</dbReference>
<protein>
    <recommendedName>
        <fullName evidence="2">Transcobalamin-like C-terminal domain-containing protein</fullName>
    </recommendedName>
</protein>
<organism evidence="3 4">
    <name type="scientific">Secundilactobacillus silagincola</name>
    <dbReference type="NCBI Taxonomy" id="1714681"/>
    <lineage>
        <taxon>Bacteria</taxon>
        <taxon>Bacillati</taxon>
        <taxon>Bacillota</taxon>
        <taxon>Bacilli</taxon>
        <taxon>Lactobacillales</taxon>
        <taxon>Lactobacillaceae</taxon>
        <taxon>Secundilactobacillus</taxon>
    </lineage>
</organism>
<feature type="chain" id="PRO_5039098788" description="Transcobalamin-like C-terminal domain-containing protein" evidence="1">
    <location>
        <begin position="24"/>
        <end position="258"/>
    </location>
</feature>
<evidence type="ECO:0000313" key="4">
    <source>
        <dbReference type="Proteomes" id="UP000223370"/>
    </source>
</evidence>
<gene>
    <name evidence="3" type="ORF">IWT5_01368</name>
</gene>
<evidence type="ECO:0000259" key="2">
    <source>
        <dbReference type="Pfam" id="PF14478"/>
    </source>
</evidence>